<evidence type="ECO:0000256" key="3">
    <source>
        <dbReference type="ARBA" id="ARBA00025596"/>
    </source>
</evidence>
<dbReference type="InterPro" id="IPR036869">
    <property type="entry name" value="J_dom_sf"/>
</dbReference>
<dbReference type="SMART" id="SM00271">
    <property type="entry name" value="DnaJ"/>
    <property type="match status" value="1"/>
</dbReference>
<dbReference type="Pfam" id="PF00226">
    <property type="entry name" value="DnaJ"/>
    <property type="match status" value="1"/>
</dbReference>
<dbReference type="OrthoDB" id="287587at2"/>
<evidence type="ECO:0000259" key="5">
    <source>
        <dbReference type="PROSITE" id="PS50076"/>
    </source>
</evidence>
<dbReference type="EMBL" id="SMGD01000013">
    <property type="protein sequence ID" value="TCK52206.1"/>
    <property type="molecule type" value="Genomic_DNA"/>
</dbReference>
<dbReference type="HAMAP" id="MF_00682">
    <property type="entry name" value="HscB"/>
    <property type="match status" value="1"/>
</dbReference>
<dbReference type="GO" id="GO:1990230">
    <property type="term" value="C:iron-sulfur cluster transfer complex"/>
    <property type="evidence" value="ECO:0007669"/>
    <property type="project" value="TreeGrafter"/>
</dbReference>
<dbReference type="GO" id="GO:0051259">
    <property type="term" value="P:protein complex oligomerization"/>
    <property type="evidence" value="ECO:0007669"/>
    <property type="project" value="InterPro"/>
</dbReference>
<dbReference type="InterPro" id="IPR001623">
    <property type="entry name" value="DnaJ_domain"/>
</dbReference>
<dbReference type="PANTHER" id="PTHR14021">
    <property type="entry name" value="IRON-SULFUR CLUSTER CO-CHAPERONE PROTEIN HSCB"/>
    <property type="match status" value="1"/>
</dbReference>
<dbReference type="GO" id="GO:0006457">
    <property type="term" value="P:protein folding"/>
    <property type="evidence" value="ECO:0007669"/>
    <property type="project" value="UniProtKB-UniRule"/>
</dbReference>
<dbReference type="Gene3D" id="1.10.287.110">
    <property type="entry name" value="DnaJ domain"/>
    <property type="match status" value="1"/>
</dbReference>
<dbReference type="InterPro" id="IPR004640">
    <property type="entry name" value="HscB"/>
</dbReference>
<dbReference type="Gene3D" id="1.20.1280.20">
    <property type="entry name" value="HscB, C-terminal domain"/>
    <property type="match status" value="1"/>
</dbReference>
<comment type="caution">
    <text evidence="6">The sequence shown here is derived from an EMBL/GenBank/DDBJ whole genome shotgun (WGS) entry which is preliminary data.</text>
</comment>
<name>A0A4R1JMB7_9GAMM</name>
<dbReference type="CDD" id="cd06257">
    <property type="entry name" value="DnaJ"/>
    <property type="match status" value="1"/>
</dbReference>
<dbReference type="NCBIfam" id="TIGR00714">
    <property type="entry name" value="hscB"/>
    <property type="match status" value="1"/>
</dbReference>
<dbReference type="PROSITE" id="PS50076">
    <property type="entry name" value="DNAJ_2"/>
    <property type="match status" value="1"/>
</dbReference>
<dbReference type="RefSeq" id="WP_131913099.1">
    <property type="nucleotide sequence ID" value="NZ_OU594967.1"/>
</dbReference>
<gene>
    <name evidence="4" type="primary">hscB</name>
    <name evidence="6" type="ORF">EV690_2315</name>
</gene>
<dbReference type="SUPFAM" id="SSF46565">
    <property type="entry name" value="Chaperone J-domain"/>
    <property type="match status" value="1"/>
</dbReference>
<keyword evidence="2 4" id="KW-0143">Chaperone</keyword>
<dbReference type="Proteomes" id="UP000295565">
    <property type="component" value="Unassembled WGS sequence"/>
</dbReference>
<evidence type="ECO:0000313" key="7">
    <source>
        <dbReference type="Proteomes" id="UP000295565"/>
    </source>
</evidence>
<comment type="similarity">
    <text evidence="1 4">Belongs to the HscB family.</text>
</comment>
<proteinExistence type="inferred from homology"/>
<dbReference type="AlphaFoldDB" id="A0A4R1JMB7"/>
<dbReference type="GO" id="GO:0051087">
    <property type="term" value="F:protein-folding chaperone binding"/>
    <property type="evidence" value="ECO:0007669"/>
    <property type="project" value="InterPro"/>
</dbReference>
<sequence length="172" mass="19787">MSYFDLFSLTPGFAIDKSALSARFRQLQSQYHPDNFAGADDKSQAQALQKASEINDAYQTLLHPQKRAQYMLKLVDVDIADEQQTMQDIDFLMLQMSLREELEGIKNSDDPEAAIDAFASKLKAAQEQLEEAFVLYYQQGDYEPAADSVRKMKFYLRLMQQLRQVEDNLLDL</sequence>
<reference evidence="6 7" key="1">
    <citation type="submission" date="2019-03" db="EMBL/GenBank/DDBJ databases">
        <title>Genomic Encyclopedia of Type Strains, Phase IV (KMG-IV): sequencing the most valuable type-strain genomes for metagenomic binning, comparative biology and taxonomic classification.</title>
        <authorList>
            <person name="Goeker M."/>
        </authorList>
    </citation>
    <scope>NUCLEOTIDE SEQUENCE [LARGE SCALE GENOMIC DNA]</scope>
    <source>
        <strain evidence="6 7">DSM 18577</strain>
    </source>
</reference>
<dbReference type="InterPro" id="IPR009073">
    <property type="entry name" value="HscB_oligo_C"/>
</dbReference>
<dbReference type="InterPro" id="IPR036386">
    <property type="entry name" value="HscB_C_sf"/>
</dbReference>
<dbReference type="GO" id="GO:0001671">
    <property type="term" value="F:ATPase activator activity"/>
    <property type="evidence" value="ECO:0007669"/>
    <property type="project" value="InterPro"/>
</dbReference>
<evidence type="ECO:0000256" key="1">
    <source>
        <dbReference type="ARBA" id="ARBA00010476"/>
    </source>
</evidence>
<evidence type="ECO:0000256" key="4">
    <source>
        <dbReference type="HAMAP-Rule" id="MF_00682"/>
    </source>
</evidence>
<keyword evidence="7" id="KW-1185">Reference proteome</keyword>
<dbReference type="GO" id="GO:0044571">
    <property type="term" value="P:[2Fe-2S] cluster assembly"/>
    <property type="evidence" value="ECO:0007669"/>
    <property type="project" value="InterPro"/>
</dbReference>
<comment type="subunit">
    <text evidence="4">Interacts with HscA and stimulates its ATPase activity.</text>
</comment>
<feature type="domain" description="J" evidence="5">
    <location>
        <begin position="2"/>
        <end position="74"/>
    </location>
</feature>
<dbReference type="SUPFAM" id="SSF47144">
    <property type="entry name" value="HSC20 (HSCB), C-terminal oligomerisation domain"/>
    <property type="match status" value="1"/>
</dbReference>
<evidence type="ECO:0000256" key="2">
    <source>
        <dbReference type="ARBA" id="ARBA00023186"/>
    </source>
</evidence>
<protein>
    <recommendedName>
        <fullName evidence="4">Co-chaperone protein HscB homolog</fullName>
    </recommendedName>
</protein>
<comment type="function">
    <text evidence="3 4">Co-chaperone involved in the maturation of iron-sulfur cluster-containing proteins. Seems to help targeting proteins to be folded toward HscA.</text>
</comment>
<dbReference type="NCBIfam" id="NF003449">
    <property type="entry name" value="PRK05014.1"/>
    <property type="match status" value="1"/>
</dbReference>
<evidence type="ECO:0000313" key="6">
    <source>
        <dbReference type="EMBL" id="TCK52206.1"/>
    </source>
</evidence>
<dbReference type="PANTHER" id="PTHR14021:SF15">
    <property type="entry name" value="IRON-SULFUR CLUSTER CO-CHAPERONE PROTEIN HSCB"/>
    <property type="match status" value="1"/>
</dbReference>
<organism evidence="6 7">
    <name type="scientific">Celerinatantimonas diazotrophica</name>
    <dbReference type="NCBI Taxonomy" id="412034"/>
    <lineage>
        <taxon>Bacteria</taxon>
        <taxon>Pseudomonadati</taxon>
        <taxon>Pseudomonadota</taxon>
        <taxon>Gammaproteobacteria</taxon>
        <taxon>Celerinatantimonadaceae</taxon>
        <taxon>Celerinatantimonas</taxon>
    </lineage>
</organism>
<accession>A0A4R1JMB7</accession>
<dbReference type="Pfam" id="PF07743">
    <property type="entry name" value="HSCB_C"/>
    <property type="match status" value="1"/>
</dbReference>